<evidence type="ECO:0000313" key="8">
    <source>
        <dbReference type="EMBL" id="MEN5377833.1"/>
    </source>
</evidence>
<feature type="domain" description="RagB/SusD" evidence="6">
    <location>
        <begin position="303"/>
        <end position="588"/>
    </location>
</feature>
<evidence type="ECO:0000256" key="3">
    <source>
        <dbReference type="ARBA" id="ARBA00022729"/>
    </source>
</evidence>
<dbReference type="InterPro" id="IPR011990">
    <property type="entry name" value="TPR-like_helical_dom_sf"/>
</dbReference>
<evidence type="ECO:0000313" key="9">
    <source>
        <dbReference type="Proteomes" id="UP001409291"/>
    </source>
</evidence>
<dbReference type="Pfam" id="PF14322">
    <property type="entry name" value="SusD-like_3"/>
    <property type="match status" value="1"/>
</dbReference>
<proteinExistence type="inferred from homology"/>
<evidence type="ECO:0000256" key="2">
    <source>
        <dbReference type="ARBA" id="ARBA00006275"/>
    </source>
</evidence>
<reference evidence="8 9" key="1">
    <citation type="submission" date="2024-04" db="EMBL/GenBank/DDBJ databases">
        <title>WGS of bacteria from Torrens River.</title>
        <authorList>
            <person name="Wyrsch E.R."/>
            <person name="Drigo B."/>
        </authorList>
    </citation>
    <scope>NUCLEOTIDE SEQUENCE [LARGE SCALE GENOMIC DNA]</scope>
    <source>
        <strain evidence="8 9">TWI391</strain>
    </source>
</reference>
<keyword evidence="5" id="KW-0998">Cell outer membrane</keyword>
<keyword evidence="4" id="KW-0472">Membrane</keyword>
<evidence type="ECO:0000259" key="6">
    <source>
        <dbReference type="Pfam" id="PF07980"/>
    </source>
</evidence>
<evidence type="ECO:0000256" key="4">
    <source>
        <dbReference type="ARBA" id="ARBA00023136"/>
    </source>
</evidence>
<dbReference type="InterPro" id="IPR012944">
    <property type="entry name" value="SusD_RagB_dom"/>
</dbReference>
<keyword evidence="9" id="KW-1185">Reference proteome</keyword>
<protein>
    <submittedName>
        <fullName evidence="8">RagB/SusD family nutrient uptake outer membrane protein</fullName>
    </submittedName>
</protein>
<dbReference type="SUPFAM" id="SSF48452">
    <property type="entry name" value="TPR-like"/>
    <property type="match status" value="1"/>
</dbReference>
<dbReference type="Proteomes" id="UP001409291">
    <property type="component" value="Unassembled WGS sequence"/>
</dbReference>
<sequence>MKKIFYLLSILALCSSCELNEFPESSALEEDVFGTEGGLRRYSISFYNDLPSSSDAYRLDQMSDYGAVNNLDNFLKLNAYTAQTSSGWDWKNLRNINHFLASNNRSNVSETSRNHYNGVARFFRAYFYYKMVTRFGDVPWVDKALSITDNDILYGDRGDRTVVMDHILADLDYAYANIQTSSSTDGSEITKWTALGLKTRIALFEASFRKYHTELGLASTANKYYKQVVDAAQELMTKGPHSIYTAKGPELSQRQLFVSDAAVTQEVMLAIAFNKNLAILSSANWYWTSPTYGPRYSFVRPFINTILNRDGTPYTNRTGYNTQEFYDECQNRDYRLSQLIRTPGYKIDGKPAAPNFNGYSYTGYQPIKYTLDESKYDNGQLNTNAIPLMRYAEVLLNYAEARAELGEITDGDWQKTIGALRSRAGITGGTSQLPTVIDTYIKEKFFKDIDNPVLLEIRRERQVELALEGFRFNDLKRWNAGHIMASLEWSGIYIPELDKPMDLDRDGNVDVIFYDGNNKGPSVTVGAKVAKIAIGGPATNYQTLTADKHLEWFKAQTRTWYDDGRQYYYPIPSNAIVLNKNLKNYPFWQ</sequence>
<dbReference type="Pfam" id="PF07980">
    <property type="entry name" value="SusD_RagB"/>
    <property type="match status" value="1"/>
</dbReference>
<evidence type="ECO:0000259" key="7">
    <source>
        <dbReference type="Pfam" id="PF14322"/>
    </source>
</evidence>
<name>A0ABV0BUB5_9SPHI</name>
<dbReference type="InterPro" id="IPR033985">
    <property type="entry name" value="SusD-like_N"/>
</dbReference>
<keyword evidence="3" id="KW-0732">Signal</keyword>
<comment type="similarity">
    <text evidence="2">Belongs to the SusD family.</text>
</comment>
<comment type="caution">
    <text evidence="8">The sequence shown here is derived from an EMBL/GenBank/DDBJ whole genome shotgun (WGS) entry which is preliminary data.</text>
</comment>
<evidence type="ECO:0000256" key="1">
    <source>
        <dbReference type="ARBA" id="ARBA00004442"/>
    </source>
</evidence>
<gene>
    <name evidence="8" type="ORF">ABE541_11205</name>
</gene>
<dbReference type="RefSeq" id="WP_183912420.1">
    <property type="nucleotide sequence ID" value="NZ_JBDJLH010000002.1"/>
</dbReference>
<dbReference type="Gene3D" id="1.25.40.390">
    <property type="match status" value="1"/>
</dbReference>
<feature type="domain" description="SusD-like N-terminal" evidence="7">
    <location>
        <begin position="89"/>
        <end position="203"/>
    </location>
</feature>
<dbReference type="EMBL" id="JBDJNQ010000004">
    <property type="protein sequence ID" value="MEN5377833.1"/>
    <property type="molecule type" value="Genomic_DNA"/>
</dbReference>
<comment type="subcellular location">
    <subcellularLocation>
        <location evidence="1">Cell outer membrane</location>
    </subcellularLocation>
</comment>
<evidence type="ECO:0000256" key="5">
    <source>
        <dbReference type="ARBA" id="ARBA00023237"/>
    </source>
</evidence>
<accession>A0ABV0BUB5</accession>
<organism evidence="8 9">
    <name type="scientific">Sphingobacterium kitahiroshimense</name>
    <dbReference type="NCBI Taxonomy" id="470446"/>
    <lineage>
        <taxon>Bacteria</taxon>
        <taxon>Pseudomonadati</taxon>
        <taxon>Bacteroidota</taxon>
        <taxon>Sphingobacteriia</taxon>
        <taxon>Sphingobacteriales</taxon>
        <taxon>Sphingobacteriaceae</taxon>
        <taxon>Sphingobacterium</taxon>
    </lineage>
</organism>